<dbReference type="Proteomes" id="UP001194696">
    <property type="component" value="Unassembled WGS sequence"/>
</dbReference>
<name>A0ABQ7JZS3_9FUNG</name>
<comment type="caution">
    <text evidence="1">The sequence shown here is derived from an EMBL/GenBank/DDBJ whole genome shotgun (WGS) entry which is preliminary data.</text>
</comment>
<dbReference type="EMBL" id="JAAAIM010000414">
    <property type="protein sequence ID" value="KAG0288400.1"/>
    <property type="molecule type" value="Genomic_DNA"/>
</dbReference>
<evidence type="ECO:0000313" key="2">
    <source>
        <dbReference type="Proteomes" id="UP001194696"/>
    </source>
</evidence>
<reference evidence="1 2" key="1">
    <citation type="journal article" date="2020" name="Fungal Divers.">
        <title>Resolving the Mortierellaceae phylogeny through synthesis of multi-gene phylogenetics and phylogenomics.</title>
        <authorList>
            <person name="Vandepol N."/>
            <person name="Liber J."/>
            <person name="Desiro A."/>
            <person name="Na H."/>
            <person name="Kennedy M."/>
            <person name="Barry K."/>
            <person name="Grigoriev I.V."/>
            <person name="Miller A.N."/>
            <person name="O'Donnell K."/>
            <person name="Stajich J.E."/>
            <person name="Bonito G."/>
        </authorList>
    </citation>
    <scope>NUCLEOTIDE SEQUENCE [LARGE SCALE GENOMIC DNA]</scope>
    <source>
        <strain evidence="1 2">AD045</strain>
    </source>
</reference>
<accession>A0ABQ7JZS3</accession>
<proteinExistence type="predicted"/>
<organism evidence="1 2">
    <name type="scientific">Linnemannia gamsii</name>
    <dbReference type="NCBI Taxonomy" id="64522"/>
    <lineage>
        <taxon>Eukaryota</taxon>
        <taxon>Fungi</taxon>
        <taxon>Fungi incertae sedis</taxon>
        <taxon>Mucoromycota</taxon>
        <taxon>Mortierellomycotina</taxon>
        <taxon>Mortierellomycetes</taxon>
        <taxon>Mortierellales</taxon>
        <taxon>Mortierellaceae</taxon>
        <taxon>Linnemannia</taxon>
    </lineage>
</organism>
<protein>
    <submittedName>
        <fullName evidence="1">Uncharacterized protein</fullName>
    </submittedName>
</protein>
<sequence length="117" mass="12395">MAAKLMFKIECAKATQQDATLPTPLTFAPTAISISSYSMHEHHNCQVSYVTEIGYIADITAKTVHAIDVAIDTGIPVVEFAEADTSIIPTDKTATTLPNLVNPAEDAVIASSCTRGT</sequence>
<evidence type="ECO:0000313" key="1">
    <source>
        <dbReference type="EMBL" id="KAG0288400.1"/>
    </source>
</evidence>
<keyword evidence="2" id="KW-1185">Reference proteome</keyword>
<gene>
    <name evidence="1" type="ORF">BGZ96_007831</name>
</gene>